<name>A0A432WBX9_9GAMM</name>
<keyword evidence="1" id="KW-1133">Transmembrane helix</keyword>
<proteinExistence type="predicted"/>
<feature type="transmembrane region" description="Helical" evidence="1">
    <location>
        <begin position="23"/>
        <end position="48"/>
    </location>
</feature>
<protein>
    <submittedName>
        <fullName evidence="2">Uncharacterized protein</fullName>
    </submittedName>
</protein>
<dbReference type="EMBL" id="PIPO01000007">
    <property type="protein sequence ID" value="RUO29584.1"/>
    <property type="molecule type" value="Genomic_DNA"/>
</dbReference>
<keyword evidence="1" id="KW-0812">Transmembrane</keyword>
<gene>
    <name evidence="2" type="ORF">CWE14_14080</name>
</gene>
<sequence length="143" mass="16357">MTGVFVVDEVLEERKRRMELLSLWIKVPAWWMMLSGLFALGLYANAIYYDDLTVVVVFGWSYKGTALALEPLLITSFWIAQSISAYAVVRGRTLGRLTGLIFAYLYLAIKLGSEFFTPGFDIDIFDILLAIYICKLHKLKSDW</sequence>
<evidence type="ECO:0000313" key="2">
    <source>
        <dbReference type="EMBL" id="RUO29584.1"/>
    </source>
</evidence>
<feature type="transmembrane region" description="Helical" evidence="1">
    <location>
        <begin position="93"/>
        <end position="109"/>
    </location>
</feature>
<evidence type="ECO:0000256" key="1">
    <source>
        <dbReference type="SAM" id="Phobius"/>
    </source>
</evidence>
<evidence type="ECO:0000313" key="3">
    <source>
        <dbReference type="Proteomes" id="UP000287823"/>
    </source>
</evidence>
<keyword evidence="3" id="KW-1185">Reference proteome</keyword>
<dbReference type="AlphaFoldDB" id="A0A432WBX9"/>
<keyword evidence="1" id="KW-0472">Membrane</keyword>
<dbReference type="Proteomes" id="UP000287823">
    <property type="component" value="Unassembled WGS sequence"/>
</dbReference>
<comment type="caution">
    <text evidence="2">The sequence shown here is derived from an EMBL/GenBank/DDBJ whole genome shotgun (WGS) entry which is preliminary data.</text>
</comment>
<accession>A0A432WBX9</accession>
<dbReference type="RefSeq" id="WP_126799959.1">
    <property type="nucleotide sequence ID" value="NZ_PIPO01000007.1"/>
</dbReference>
<reference evidence="2 3" key="1">
    <citation type="journal article" date="2011" name="Front. Microbiol.">
        <title>Genomic signatures of strain selection and enhancement in Bacillus atrophaeus var. globigii, a historical biowarfare simulant.</title>
        <authorList>
            <person name="Gibbons H.S."/>
            <person name="Broomall S.M."/>
            <person name="McNew L.A."/>
            <person name="Daligault H."/>
            <person name="Chapman C."/>
            <person name="Bruce D."/>
            <person name="Karavis M."/>
            <person name="Krepps M."/>
            <person name="McGregor P.A."/>
            <person name="Hong C."/>
            <person name="Park K.H."/>
            <person name="Akmal A."/>
            <person name="Feldman A."/>
            <person name="Lin J.S."/>
            <person name="Chang W.E."/>
            <person name="Higgs B.W."/>
            <person name="Demirev P."/>
            <person name="Lindquist J."/>
            <person name="Liem A."/>
            <person name="Fochler E."/>
            <person name="Read T.D."/>
            <person name="Tapia R."/>
            <person name="Johnson S."/>
            <person name="Bishop-Lilly K.A."/>
            <person name="Detter C."/>
            <person name="Han C."/>
            <person name="Sozhamannan S."/>
            <person name="Rosenzweig C.N."/>
            <person name="Skowronski E.W."/>
        </authorList>
    </citation>
    <scope>NUCLEOTIDE SEQUENCE [LARGE SCALE GENOMIC DNA]</scope>
    <source>
        <strain evidence="2 3">Y4G10-17</strain>
    </source>
</reference>
<organism evidence="2 3">
    <name type="scientific">Aliidiomarina soli</name>
    <dbReference type="NCBI Taxonomy" id="1928574"/>
    <lineage>
        <taxon>Bacteria</taxon>
        <taxon>Pseudomonadati</taxon>
        <taxon>Pseudomonadota</taxon>
        <taxon>Gammaproteobacteria</taxon>
        <taxon>Alteromonadales</taxon>
        <taxon>Idiomarinaceae</taxon>
        <taxon>Aliidiomarina</taxon>
    </lineage>
</organism>
<feature type="transmembrane region" description="Helical" evidence="1">
    <location>
        <begin position="60"/>
        <end position="81"/>
    </location>
</feature>